<dbReference type="OrthoDB" id="2426273at2759"/>
<comment type="caution">
    <text evidence="1">The sequence shown here is derived from an EMBL/GenBank/DDBJ whole genome shotgun (WGS) entry which is preliminary data.</text>
</comment>
<evidence type="ECO:0000313" key="1">
    <source>
        <dbReference type="EMBL" id="RDW81285.1"/>
    </source>
</evidence>
<proteinExistence type="predicted"/>
<reference evidence="1 2" key="1">
    <citation type="journal article" date="2018" name="IMA Fungus">
        <title>IMA Genome-F 9: Draft genome sequence of Annulohypoxylon stygium, Aspergillus mulundensis, Berkeleyomyces basicola (syn. Thielaviopsis basicola), Ceratocystis smalleyi, two Cercospora beticola strains, Coleophoma cylindrospora, Fusarium fracticaudum, Phialophora cf. hyalina, and Morchella septimelata.</title>
        <authorList>
            <person name="Wingfield B.D."/>
            <person name="Bills G.F."/>
            <person name="Dong Y."/>
            <person name="Huang W."/>
            <person name="Nel W.J."/>
            <person name="Swalarsk-Parry B.S."/>
            <person name="Vaghefi N."/>
            <person name="Wilken P.M."/>
            <person name="An Z."/>
            <person name="de Beer Z.W."/>
            <person name="De Vos L."/>
            <person name="Chen L."/>
            <person name="Duong T.A."/>
            <person name="Gao Y."/>
            <person name="Hammerbacher A."/>
            <person name="Kikkert J.R."/>
            <person name="Li Y."/>
            <person name="Li H."/>
            <person name="Li K."/>
            <person name="Li Q."/>
            <person name="Liu X."/>
            <person name="Ma X."/>
            <person name="Naidoo K."/>
            <person name="Pethybridge S.J."/>
            <person name="Sun J."/>
            <person name="Steenkamp E.T."/>
            <person name="van der Nest M.A."/>
            <person name="van Wyk S."/>
            <person name="Wingfield M.J."/>
            <person name="Xiong C."/>
            <person name="Yue Q."/>
            <person name="Zhang X."/>
        </authorList>
    </citation>
    <scope>NUCLEOTIDE SEQUENCE [LARGE SCALE GENOMIC DNA]</scope>
    <source>
        <strain evidence="1 2">DSM 5745</strain>
    </source>
</reference>
<dbReference type="EMBL" id="PVWQ01000005">
    <property type="protein sequence ID" value="RDW81285.1"/>
    <property type="molecule type" value="Genomic_DNA"/>
</dbReference>
<keyword evidence="2" id="KW-1185">Reference proteome</keyword>
<organism evidence="1 2">
    <name type="scientific">Aspergillus mulundensis</name>
    <dbReference type="NCBI Taxonomy" id="1810919"/>
    <lineage>
        <taxon>Eukaryota</taxon>
        <taxon>Fungi</taxon>
        <taxon>Dikarya</taxon>
        <taxon>Ascomycota</taxon>
        <taxon>Pezizomycotina</taxon>
        <taxon>Eurotiomycetes</taxon>
        <taxon>Eurotiomycetidae</taxon>
        <taxon>Eurotiales</taxon>
        <taxon>Aspergillaceae</taxon>
        <taxon>Aspergillus</taxon>
        <taxon>Aspergillus subgen. Nidulantes</taxon>
    </lineage>
</organism>
<dbReference type="PANTHER" id="PTHR39596">
    <property type="match status" value="1"/>
</dbReference>
<dbReference type="AlphaFoldDB" id="A0A3D8S4S6"/>
<evidence type="ECO:0000313" key="2">
    <source>
        <dbReference type="Proteomes" id="UP000256690"/>
    </source>
</evidence>
<dbReference type="GeneID" id="38115212"/>
<name>A0A3D8S4S6_9EURO</name>
<accession>A0A3D8S4S6</accession>
<dbReference type="STRING" id="1810919.A0A3D8S4S6"/>
<protein>
    <recommendedName>
        <fullName evidence="3">Heterokaryon incompatibility domain-containing protein</fullName>
    </recommendedName>
</protein>
<dbReference type="RefSeq" id="XP_026604338.1">
    <property type="nucleotide sequence ID" value="XM_026746858.1"/>
</dbReference>
<sequence>MDHIPRVRDSELKTAHLTVPYLAGDSPWEYGSRMRGFDSFRAFPKKHGFSSLLDQGCSGNDLPVPSIGFLQAWLYFGLLAEAFGTPEMKFQPDHFIGKSGNEMVITTKELNRYIWYWAAAVAHGVRDEIDEHSANLDRCLELANAVVNGFYRRSSEPKGSEKVDSKWSTTNTVLFSIITLVDYLRRARIDINMYSFEVNLPPLVWDFPPLDRALAEAGWCAAEISRLNDQTDCSTRFYLAQVDRWAQGKDHSRCIAGQGCQAHQIDEPTYRTRHRPDCKGEMCWDMGPVVEDVVKILDEGGYPLVNLSDNSRDVEVHPAKQGEVYVTISHVWSDGLGNPHDNTLPHCQLAYIQNLVNALYADSPHPVRFWLDTLCIPVGDRHSPFRRIAINRMHETFRASDKTLALDNSLMAQRTDAEMDWVEMNMRIKYCPWVTRAWTLLEGRVGKELLFQFHDKAVSSNFVFDRSYAERNILAVSAMLEKRGVENVLSEPNALRLARALTLLPETLGSTAQVYDTWMPILQSAGVFSDLSDIDDDMSVNIQTRVFCPVTKHSNAGTRNIRDEFWLENIVSTREDAKAEGTQYAAYAFFEGVSLGFRGRTASKAEDETICFGQMLGIDTAPLTAIKPLRPRERYWLSLIDSNPLLSVLARAFGIDAGGRLAECQEKRIQTLLTHIERLPLTILLWEVSRMRSPGWKWAPLSLLDVRPGSEGEGTWASSERGIVGSDGLTVSLPALQLRTTDRTRAADVNVPLSHPIHLKVATEDDGIGPVGGGEVTFILQLDSKSIPPEWKRYKTWSAFIGAGVLDSLCILTRRRASIHDPFKNRGVLVEVCGRERRVGSAGEAMMAQYRVVVERPHEGEMAGAKLPVPVVCVGGRWDMQSRWCIG</sequence>
<gene>
    <name evidence="1" type="ORF">DSM5745_04842</name>
</gene>
<dbReference type="PANTHER" id="PTHR39596:SF3">
    <property type="entry name" value="HETEROKARYON INCOMPATIBILITY DOMAIN-CONTAINING PROTEIN"/>
    <property type="match status" value="1"/>
</dbReference>
<evidence type="ECO:0008006" key="3">
    <source>
        <dbReference type="Google" id="ProtNLM"/>
    </source>
</evidence>
<dbReference type="Proteomes" id="UP000256690">
    <property type="component" value="Unassembled WGS sequence"/>
</dbReference>